<evidence type="ECO:0000256" key="4">
    <source>
        <dbReference type="ARBA" id="ARBA00034521"/>
    </source>
</evidence>
<comment type="catalytic activity">
    <reaction evidence="7">
        <text>arsenic triglutathione + 2 [thioredoxin]-dithiol + 2 S-adenosyl-L-methionine + H2O = dimethylarsinous acid + 2 [thioredoxin]-disulfide + 3 glutathione + 2 S-adenosyl-L-homocysteine + 2 H(+)</text>
        <dbReference type="Rhea" id="RHEA:69464"/>
        <dbReference type="Rhea" id="RHEA-COMP:10698"/>
        <dbReference type="Rhea" id="RHEA-COMP:10700"/>
        <dbReference type="ChEBI" id="CHEBI:15377"/>
        <dbReference type="ChEBI" id="CHEBI:15378"/>
        <dbReference type="ChEBI" id="CHEBI:23808"/>
        <dbReference type="ChEBI" id="CHEBI:29950"/>
        <dbReference type="ChEBI" id="CHEBI:50058"/>
        <dbReference type="ChEBI" id="CHEBI:57856"/>
        <dbReference type="ChEBI" id="CHEBI:57925"/>
        <dbReference type="ChEBI" id="CHEBI:59789"/>
        <dbReference type="ChEBI" id="CHEBI:183640"/>
        <dbReference type="EC" id="2.1.1.137"/>
    </reaction>
</comment>
<evidence type="ECO:0000256" key="5">
    <source>
        <dbReference type="ARBA" id="ARBA00034545"/>
    </source>
</evidence>
<keyword evidence="10" id="KW-0489">Methyltransferase</keyword>
<dbReference type="eggNOG" id="COG2226">
    <property type="taxonomic scope" value="Bacteria"/>
</dbReference>
<dbReference type="SUPFAM" id="SSF53335">
    <property type="entry name" value="S-adenosyl-L-methionine-dependent methyltransferases"/>
    <property type="match status" value="1"/>
</dbReference>
<evidence type="ECO:0000256" key="2">
    <source>
        <dbReference type="ARBA" id="ARBA00022691"/>
    </source>
</evidence>
<evidence type="ECO:0000256" key="6">
    <source>
        <dbReference type="ARBA" id="ARBA00047941"/>
    </source>
</evidence>
<dbReference type="AlphaFoldDB" id="D2R0W8"/>
<dbReference type="KEGG" id="psl:Psta_3798"/>
<organism evidence="10 11">
    <name type="scientific">Pirellula staleyi (strain ATCC 27377 / DSM 6068 / ICPB 4128)</name>
    <name type="common">Pirella staleyi</name>
    <dbReference type="NCBI Taxonomy" id="530564"/>
    <lineage>
        <taxon>Bacteria</taxon>
        <taxon>Pseudomonadati</taxon>
        <taxon>Planctomycetota</taxon>
        <taxon>Planctomycetia</taxon>
        <taxon>Pirellulales</taxon>
        <taxon>Pirellulaceae</taxon>
        <taxon>Pirellula</taxon>
    </lineage>
</organism>
<feature type="domain" description="Methyltransferase" evidence="9">
    <location>
        <begin position="67"/>
        <end position="255"/>
    </location>
</feature>
<protein>
    <recommendedName>
        <fullName evidence="5">Arsenite methyltransferase</fullName>
        <ecNumber evidence="4">2.1.1.137</ecNumber>
    </recommendedName>
</protein>
<dbReference type="OrthoDB" id="9772751at2"/>
<dbReference type="Pfam" id="PF13847">
    <property type="entry name" value="Methyltransf_31"/>
    <property type="match status" value="1"/>
</dbReference>
<comment type="catalytic activity">
    <reaction evidence="8">
        <text>arsenic triglutathione + 3 [thioredoxin]-dithiol + 3 S-adenosyl-L-methionine = trimethylarsine + 3 [thioredoxin]-disulfide + 3 glutathione + 3 S-adenosyl-L-homocysteine + 3 H(+)</text>
        <dbReference type="Rhea" id="RHEA:69432"/>
        <dbReference type="Rhea" id="RHEA-COMP:10698"/>
        <dbReference type="Rhea" id="RHEA-COMP:10700"/>
        <dbReference type="ChEBI" id="CHEBI:15378"/>
        <dbReference type="ChEBI" id="CHEBI:27130"/>
        <dbReference type="ChEBI" id="CHEBI:29950"/>
        <dbReference type="ChEBI" id="CHEBI:50058"/>
        <dbReference type="ChEBI" id="CHEBI:57856"/>
        <dbReference type="ChEBI" id="CHEBI:57925"/>
        <dbReference type="ChEBI" id="CHEBI:59789"/>
        <dbReference type="ChEBI" id="CHEBI:183640"/>
        <dbReference type="EC" id="2.1.1.137"/>
    </reaction>
</comment>
<evidence type="ECO:0000313" key="10">
    <source>
        <dbReference type="EMBL" id="ADB18453.1"/>
    </source>
</evidence>
<proteinExistence type="inferred from homology"/>
<dbReference type="GO" id="GO:0032259">
    <property type="term" value="P:methylation"/>
    <property type="evidence" value="ECO:0007669"/>
    <property type="project" value="UniProtKB-KW"/>
</dbReference>
<evidence type="ECO:0000256" key="7">
    <source>
        <dbReference type="ARBA" id="ARBA00047943"/>
    </source>
</evidence>
<keyword evidence="1 10" id="KW-0808">Transferase</keyword>
<dbReference type="InterPro" id="IPR025714">
    <property type="entry name" value="Methyltranfer_dom"/>
</dbReference>
<gene>
    <name evidence="10" type="ordered locus">Psta_3798</name>
</gene>
<dbReference type="GO" id="GO:0030791">
    <property type="term" value="F:arsenite methyltransferase activity"/>
    <property type="evidence" value="ECO:0007669"/>
    <property type="project" value="UniProtKB-EC"/>
</dbReference>
<dbReference type="InterPro" id="IPR026669">
    <property type="entry name" value="Arsenite_MeTrfase-like"/>
</dbReference>
<dbReference type="PANTHER" id="PTHR43675:SF8">
    <property type="entry name" value="ARSENITE METHYLTRANSFERASE"/>
    <property type="match status" value="1"/>
</dbReference>
<dbReference type="PANTHER" id="PTHR43675">
    <property type="entry name" value="ARSENITE METHYLTRANSFERASE"/>
    <property type="match status" value="1"/>
</dbReference>
<dbReference type="Gene3D" id="3.40.50.150">
    <property type="entry name" value="Vaccinia Virus protein VP39"/>
    <property type="match status" value="1"/>
</dbReference>
<dbReference type="HOGENOM" id="CLU_052868_2_0_0"/>
<dbReference type="InterPro" id="IPR029063">
    <property type="entry name" value="SAM-dependent_MTases_sf"/>
</dbReference>
<dbReference type="EMBL" id="CP001848">
    <property type="protein sequence ID" value="ADB18453.1"/>
    <property type="molecule type" value="Genomic_DNA"/>
</dbReference>
<keyword evidence="2" id="KW-0949">S-adenosyl-L-methionine</keyword>
<name>D2R0W8_PIRSD</name>
<comment type="catalytic activity">
    <reaction evidence="6">
        <text>arsenic triglutathione + [thioredoxin]-dithiol + S-adenosyl-L-methionine + 2 H2O = methylarsonous acid + [thioredoxin]-disulfide + 3 glutathione + S-adenosyl-L-homocysteine + H(+)</text>
        <dbReference type="Rhea" id="RHEA:69460"/>
        <dbReference type="Rhea" id="RHEA-COMP:10698"/>
        <dbReference type="Rhea" id="RHEA-COMP:10700"/>
        <dbReference type="ChEBI" id="CHEBI:15377"/>
        <dbReference type="ChEBI" id="CHEBI:15378"/>
        <dbReference type="ChEBI" id="CHEBI:17826"/>
        <dbReference type="ChEBI" id="CHEBI:29950"/>
        <dbReference type="ChEBI" id="CHEBI:50058"/>
        <dbReference type="ChEBI" id="CHEBI:57856"/>
        <dbReference type="ChEBI" id="CHEBI:57925"/>
        <dbReference type="ChEBI" id="CHEBI:59789"/>
        <dbReference type="ChEBI" id="CHEBI:183640"/>
        <dbReference type="EC" id="2.1.1.137"/>
    </reaction>
</comment>
<keyword evidence="11" id="KW-1185">Reference proteome</keyword>
<accession>D2R0W8</accession>
<sequence>MSAESTSLNLLSVEQVVRERYSQASQKVEPALCCAVTPSQPELLKVLPPEIIERDYGCGDPAKYVTAGETVLDLGSGVGKACYVAAQIVGAAGRVIGVDMNDDMLSVARKYQPEIAQKIGYSNVEFRRGRIQDLATDLDVLDAMLASTSVANAADWMAFEERRKLLAKSEPMIASESIDVTLSNCVLNLVAEAERVQLIAELYRVLRPGGRAVISDIVSSKPVPEHLKNNAELWSGCISGAFEQRAFVKAFETAGFTAVELLERQAQPWQVVEGIEFRSVTIRAYRPKLTVATGEVAYVTYRGPWRSVMTDDMVLLSRGEPMLVHAEVADRWMIGPLKQQLIVERAFFGGPASQQSSATEEHGCCGEATKCC</sequence>
<evidence type="ECO:0000259" key="9">
    <source>
        <dbReference type="Pfam" id="PF13847"/>
    </source>
</evidence>
<dbReference type="STRING" id="530564.Psta_3798"/>
<reference evidence="10 11" key="1">
    <citation type="journal article" date="2009" name="Stand. Genomic Sci.">
        <title>Complete genome sequence of Pirellula staleyi type strain (ATCC 27377).</title>
        <authorList>
            <person name="Clum A."/>
            <person name="Tindall B.J."/>
            <person name="Sikorski J."/>
            <person name="Ivanova N."/>
            <person name="Mavrommatis K."/>
            <person name="Lucas S."/>
            <person name="Glavina del Rio T."/>
            <person name="Nolan M."/>
            <person name="Chen F."/>
            <person name="Tice H."/>
            <person name="Pitluck S."/>
            <person name="Cheng J.F."/>
            <person name="Chertkov O."/>
            <person name="Brettin T."/>
            <person name="Han C."/>
            <person name="Detter J.C."/>
            <person name="Kuske C."/>
            <person name="Bruce D."/>
            <person name="Goodwin L."/>
            <person name="Ovchinikova G."/>
            <person name="Pati A."/>
            <person name="Mikhailova N."/>
            <person name="Chen A."/>
            <person name="Palaniappan K."/>
            <person name="Land M."/>
            <person name="Hauser L."/>
            <person name="Chang Y.J."/>
            <person name="Jeffries C.D."/>
            <person name="Chain P."/>
            <person name="Rohde M."/>
            <person name="Goker M."/>
            <person name="Bristow J."/>
            <person name="Eisen J.A."/>
            <person name="Markowitz V."/>
            <person name="Hugenholtz P."/>
            <person name="Kyrpides N.C."/>
            <person name="Klenk H.P."/>
            <person name="Lapidus A."/>
        </authorList>
    </citation>
    <scope>NUCLEOTIDE SEQUENCE [LARGE SCALE GENOMIC DNA]</scope>
    <source>
        <strain evidence="11">ATCC 27377 / DSM 6068 / ICPB 4128</strain>
    </source>
</reference>
<dbReference type="CDD" id="cd02440">
    <property type="entry name" value="AdoMet_MTases"/>
    <property type="match status" value="1"/>
</dbReference>
<evidence type="ECO:0000256" key="8">
    <source>
        <dbReference type="ARBA" id="ARBA00048428"/>
    </source>
</evidence>
<evidence type="ECO:0000313" key="11">
    <source>
        <dbReference type="Proteomes" id="UP000001887"/>
    </source>
</evidence>
<evidence type="ECO:0000256" key="3">
    <source>
        <dbReference type="ARBA" id="ARBA00034487"/>
    </source>
</evidence>
<comment type="similarity">
    <text evidence="3">Belongs to the methyltransferase superfamily. Arsenite methyltransferase family.</text>
</comment>
<dbReference type="Proteomes" id="UP000001887">
    <property type="component" value="Chromosome"/>
</dbReference>
<dbReference type="EC" id="2.1.1.137" evidence="4"/>
<evidence type="ECO:0000256" key="1">
    <source>
        <dbReference type="ARBA" id="ARBA00022679"/>
    </source>
</evidence>